<dbReference type="Proteomes" id="UP001295684">
    <property type="component" value="Unassembled WGS sequence"/>
</dbReference>
<keyword evidence="2" id="KW-0472">Membrane</keyword>
<name>A0AAD1X5M2_EUPCR</name>
<evidence type="ECO:0000313" key="4">
    <source>
        <dbReference type="Proteomes" id="UP001295684"/>
    </source>
</evidence>
<gene>
    <name evidence="3" type="ORF">ECRASSUSDP1_LOCUS934</name>
</gene>
<accession>A0AAD1X5M2</accession>
<keyword evidence="2" id="KW-0812">Transmembrane</keyword>
<evidence type="ECO:0000256" key="1">
    <source>
        <dbReference type="SAM" id="MobiDB-lite"/>
    </source>
</evidence>
<organism evidence="3 4">
    <name type="scientific">Euplotes crassus</name>
    <dbReference type="NCBI Taxonomy" id="5936"/>
    <lineage>
        <taxon>Eukaryota</taxon>
        <taxon>Sar</taxon>
        <taxon>Alveolata</taxon>
        <taxon>Ciliophora</taxon>
        <taxon>Intramacronucleata</taxon>
        <taxon>Spirotrichea</taxon>
        <taxon>Hypotrichia</taxon>
        <taxon>Euplotida</taxon>
        <taxon>Euplotidae</taxon>
        <taxon>Moneuplotes</taxon>
    </lineage>
</organism>
<keyword evidence="2" id="KW-1133">Transmembrane helix</keyword>
<sequence>MHNLTEKNFILSIGEIGATAASNSPFYDETYINIDYKKRNEKRNTTTGIPISASVDSIGAKNCGIIENSPVAESFITTFGLDLFKCPGSTDWNIGGAQASAEYNSLEVHIKKCILSSGCKTDTEISDAIKSKLVTIALTGTFFDIEDYDSPIHATLSNDFQYSFLPNSISEVTIKIRVNEAEDWNNRLYHFGATNYEFISVDSVYQHYFPDDGSGDLMRIKFVIDNKYQQTERRIYTFYDMVGVTGGFFGAMLGLASIVARFATERAYSMALLNQFYQVETNTSQDETPQPPRKSDRQLAYTEEKKLYEKGEHEHYYTEQQKNEESQEQREEVVAQLKLKLSKTNWYTFNWKNSLYNTICAKLFCCRRKHRRQTAMEQNYQSYIDGNEKISHELDLITIIHTMRKAEIIGKLLVDKHQEKLIENHPINHIYPHNLDLSDYPKKPDPPEEIEDLIDGIDDLKNQKDFNYGDRITKKLVDDILGVKEPIFERNESVHFKQQLSQDENAPDLSDPPPVQNIYPGYKK</sequence>
<reference evidence="3" key="1">
    <citation type="submission" date="2023-07" db="EMBL/GenBank/DDBJ databases">
        <authorList>
            <consortium name="AG Swart"/>
            <person name="Singh M."/>
            <person name="Singh A."/>
            <person name="Seah K."/>
            <person name="Emmerich C."/>
        </authorList>
    </citation>
    <scope>NUCLEOTIDE SEQUENCE</scope>
    <source>
        <strain evidence="3">DP1</strain>
    </source>
</reference>
<proteinExistence type="predicted"/>
<dbReference type="AlphaFoldDB" id="A0AAD1X5M2"/>
<dbReference type="GO" id="GO:0007131">
    <property type="term" value="P:reciprocal meiotic recombination"/>
    <property type="evidence" value="ECO:0007669"/>
    <property type="project" value="TreeGrafter"/>
</dbReference>
<feature type="region of interest" description="Disordered" evidence="1">
    <location>
        <begin position="494"/>
        <end position="524"/>
    </location>
</feature>
<protein>
    <submittedName>
        <fullName evidence="3">Uncharacterized protein</fullName>
    </submittedName>
</protein>
<comment type="caution">
    <text evidence="3">The sequence shown here is derived from an EMBL/GenBank/DDBJ whole genome shotgun (WGS) entry which is preliminary data.</text>
</comment>
<keyword evidence="4" id="KW-1185">Reference proteome</keyword>
<dbReference type="GO" id="GO:0005634">
    <property type="term" value="C:nucleus"/>
    <property type="evidence" value="ECO:0007669"/>
    <property type="project" value="TreeGrafter"/>
</dbReference>
<dbReference type="PANTHER" id="PTHR31398:SF0">
    <property type="entry name" value="MEIOTIC NUCLEAR DIVISION PROTEIN 1 HOMOLOG"/>
    <property type="match status" value="1"/>
</dbReference>
<evidence type="ECO:0000313" key="3">
    <source>
        <dbReference type="EMBL" id="CAI2359642.1"/>
    </source>
</evidence>
<evidence type="ECO:0000256" key="2">
    <source>
        <dbReference type="SAM" id="Phobius"/>
    </source>
</evidence>
<dbReference type="EMBL" id="CAMPGE010000879">
    <property type="protein sequence ID" value="CAI2359642.1"/>
    <property type="molecule type" value="Genomic_DNA"/>
</dbReference>
<dbReference type="PANTHER" id="PTHR31398">
    <property type="entry name" value="MEIOTIC NUCLEAR DIVISION PROTEIN 1 HOMOLOG"/>
    <property type="match status" value="1"/>
</dbReference>
<feature type="transmembrane region" description="Helical" evidence="2">
    <location>
        <begin position="236"/>
        <end position="260"/>
    </location>
</feature>